<keyword evidence="2" id="KW-1185">Reference proteome</keyword>
<name>A0ACC2G863_DALPE</name>
<gene>
    <name evidence="1" type="ORF">DPEC_G00198090</name>
</gene>
<protein>
    <submittedName>
        <fullName evidence="1">Uncharacterized protein</fullName>
    </submittedName>
</protein>
<dbReference type="Proteomes" id="UP001157502">
    <property type="component" value="Chromosome 16"/>
</dbReference>
<dbReference type="EMBL" id="CM055743">
    <property type="protein sequence ID" value="KAJ7999791.1"/>
    <property type="molecule type" value="Genomic_DNA"/>
</dbReference>
<evidence type="ECO:0000313" key="1">
    <source>
        <dbReference type="EMBL" id="KAJ7999791.1"/>
    </source>
</evidence>
<accession>A0ACC2G863</accession>
<proteinExistence type="predicted"/>
<organism evidence="1 2">
    <name type="scientific">Dallia pectoralis</name>
    <name type="common">Alaska blackfish</name>
    <dbReference type="NCBI Taxonomy" id="75939"/>
    <lineage>
        <taxon>Eukaryota</taxon>
        <taxon>Metazoa</taxon>
        <taxon>Chordata</taxon>
        <taxon>Craniata</taxon>
        <taxon>Vertebrata</taxon>
        <taxon>Euteleostomi</taxon>
        <taxon>Actinopterygii</taxon>
        <taxon>Neopterygii</taxon>
        <taxon>Teleostei</taxon>
        <taxon>Protacanthopterygii</taxon>
        <taxon>Esociformes</taxon>
        <taxon>Umbridae</taxon>
        <taxon>Dallia</taxon>
    </lineage>
</organism>
<evidence type="ECO:0000313" key="2">
    <source>
        <dbReference type="Proteomes" id="UP001157502"/>
    </source>
</evidence>
<comment type="caution">
    <text evidence="1">The sequence shown here is derived from an EMBL/GenBank/DDBJ whole genome shotgun (WGS) entry which is preliminary data.</text>
</comment>
<reference evidence="1" key="1">
    <citation type="submission" date="2021-05" db="EMBL/GenBank/DDBJ databases">
        <authorList>
            <person name="Pan Q."/>
            <person name="Jouanno E."/>
            <person name="Zahm M."/>
            <person name="Klopp C."/>
            <person name="Cabau C."/>
            <person name="Louis A."/>
            <person name="Berthelot C."/>
            <person name="Parey E."/>
            <person name="Roest Crollius H."/>
            <person name="Montfort J."/>
            <person name="Robinson-Rechavi M."/>
            <person name="Bouchez O."/>
            <person name="Lampietro C."/>
            <person name="Lopez Roques C."/>
            <person name="Donnadieu C."/>
            <person name="Postlethwait J."/>
            <person name="Bobe J."/>
            <person name="Dillon D."/>
            <person name="Chandos A."/>
            <person name="von Hippel F."/>
            <person name="Guiguen Y."/>
        </authorList>
    </citation>
    <scope>NUCLEOTIDE SEQUENCE</scope>
    <source>
        <strain evidence="1">YG-Jan2019</strain>
    </source>
</reference>
<sequence>MARRITAKETHLLGAWCKAIGHTTERLWERHHLSFDKRRKRASSPGLSTCCLAEDWQRAEHVCGFFLSWCLEWPEFDWMVLSLTWAPGRNLRNVLPFFPFSLHHFFNVLPLLLYSQRFSVHMLL</sequence>